<organism evidence="4 5">
    <name type="scientific">Leucocoprinus leucothites</name>
    <dbReference type="NCBI Taxonomy" id="201217"/>
    <lineage>
        <taxon>Eukaryota</taxon>
        <taxon>Fungi</taxon>
        <taxon>Dikarya</taxon>
        <taxon>Basidiomycota</taxon>
        <taxon>Agaricomycotina</taxon>
        <taxon>Agaricomycetes</taxon>
        <taxon>Agaricomycetidae</taxon>
        <taxon>Agaricales</taxon>
        <taxon>Agaricineae</taxon>
        <taxon>Agaricaceae</taxon>
        <taxon>Leucocoprinus</taxon>
    </lineage>
</organism>
<dbReference type="InterPro" id="IPR027417">
    <property type="entry name" value="P-loop_NTPase"/>
</dbReference>
<keyword evidence="1" id="KW-0677">Repeat</keyword>
<feature type="compositionally biased region" description="Low complexity" evidence="2">
    <location>
        <begin position="907"/>
        <end position="921"/>
    </location>
</feature>
<dbReference type="Proteomes" id="UP000559027">
    <property type="component" value="Unassembled WGS sequence"/>
</dbReference>
<evidence type="ECO:0000256" key="2">
    <source>
        <dbReference type="SAM" id="MobiDB-lite"/>
    </source>
</evidence>
<reference evidence="4 5" key="1">
    <citation type="journal article" date="2020" name="ISME J.">
        <title>Uncovering the hidden diversity of litter-decomposition mechanisms in mushroom-forming fungi.</title>
        <authorList>
            <person name="Floudas D."/>
            <person name="Bentzer J."/>
            <person name="Ahren D."/>
            <person name="Johansson T."/>
            <person name="Persson P."/>
            <person name="Tunlid A."/>
        </authorList>
    </citation>
    <scope>NUCLEOTIDE SEQUENCE [LARGE SCALE GENOMIC DNA]</scope>
    <source>
        <strain evidence="4 5">CBS 146.42</strain>
    </source>
</reference>
<gene>
    <name evidence="4" type="ORF">D9756_007784</name>
</gene>
<proteinExistence type="predicted"/>
<protein>
    <recommendedName>
        <fullName evidence="3">Nephrocystin 3-like N-terminal domain-containing protein</fullName>
    </recommendedName>
</protein>
<dbReference type="OrthoDB" id="3038309at2759"/>
<dbReference type="Pfam" id="PF24883">
    <property type="entry name" value="NPHP3_N"/>
    <property type="match status" value="1"/>
</dbReference>
<comment type="caution">
    <text evidence="4">The sequence shown here is derived from an EMBL/GenBank/DDBJ whole genome shotgun (WGS) entry which is preliminary data.</text>
</comment>
<dbReference type="SUPFAM" id="SSF52540">
    <property type="entry name" value="P-loop containing nucleoside triphosphate hydrolases"/>
    <property type="match status" value="1"/>
</dbReference>
<dbReference type="EMBL" id="JAACJO010000010">
    <property type="protein sequence ID" value="KAF5353556.1"/>
    <property type="molecule type" value="Genomic_DNA"/>
</dbReference>
<evidence type="ECO:0000256" key="1">
    <source>
        <dbReference type="ARBA" id="ARBA00022737"/>
    </source>
</evidence>
<feature type="region of interest" description="Disordered" evidence="2">
    <location>
        <begin position="982"/>
        <end position="1007"/>
    </location>
</feature>
<keyword evidence="5" id="KW-1185">Reference proteome</keyword>
<feature type="compositionally biased region" description="Low complexity" evidence="2">
    <location>
        <begin position="998"/>
        <end position="1007"/>
    </location>
</feature>
<evidence type="ECO:0000259" key="3">
    <source>
        <dbReference type="Pfam" id="PF24883"/>
    </source>
</evidence>
<dbReference type="Gene3D" id="3.40.50.300">
    <property type="entry name" value="P-loop containing nucleotide triphosphate hydrolases"/>
    <property type="match status" value="1"/>
</dbReference>
<feature type="domain" description="Nephrocystin 3-like N-terminal" evidence="3">
    <location>
        <begin position="115"/>
        <end position="264"/>
    </location>
</feature>
<evidence type="ECO:0000313" key="4">
    <source>
        <dbReference type="EMBL" id="KAF5353556.1"/>
    </source>
</evidence>
<feature type="region of interest" description="Disordered" evidence="2">
    <location>
        <begin position="1182"/>
        <end position="1202"/>
    </location>
</feature>
<evidence type="ECO:0000313" key="5">
    <source>
        <dbReference type="Proteomes" id="UP000559027"/>
    </source>
</evidence>
<name>A0A8H5D4Q3_9AGAR</name>
<feature type="region of interest" description="Disordered" evidence="2">
    <location>
        <begin position="906"/>
        <end position="941"/>
    </location>
</feature>
<dbReference type="PANTHER" id="PTHR10039">
    <property type="entry name" value="AMELOGENIN"/>
    <property type="match status" value="1"/>
</dbReference>
<accession>A0A8H5D4Q3</accession>
<dbReference type="InterPro" id="IPR056884">
    <property type="entry name" value="NPHP3-like_N"/>
</dbReference>
<sequence length="1281" mass="142508">MVVASNKRLSCNWDTSYYSPSCFMPSSLSTTTMSFFSRAKNFEIAGGIFAEKLNIVNYFPGRHSGIDALLEAAEPDAAHNSAARTLAPRCHPGTREKFIKELVRWTTPSTFSINPPPLSWMKGCAGVGKSAIARTCVERLKHMSIACASFFFSINGRKDPRRLFPTIAYHLCLEVPDYHEILNRRISDDKTVLAKSLRGQFQGLITDPLQELTKKRIESIKRITIFIDGLDECQDKEAQCEIVEIIAEAARWSTLPLHWAFFSRPEAHIEATFAQRHVAALTRVVELPISRNDDREIERFLRDGFERMLGRRNMPRGYAWPSAADTQELVDAADGLFIYASAALRFIDDPKWPEPQEPLRLVLDSARSASKHGTVDGSPLPFSELDALYLMIMQNIPSDKFPLTCLLLTLVHLEGEELYWLSGSQIITQSNCLGLSEFDYRALCSNLNSVLRVRDSPPPSAIRLTFKHIFQAISRGSLGPVYSTQLNLEQHVDFYHKSFVDFLVDPTRSGKYCITTPSVYVNLLVHLSDIYLTSEPKYVLHRPIFSVKVSKNTLSCPSTKYATHNTEIAIFVFNHFLDMWLEMAPWISATGGNTVLYKRLSEWNFRKSYRVRQCAHGLFIIKPLQWGCKVQIDWVKRVELLTLRDPEFAKFDVLRFKKMVEDQLRGGLLHESTQTSSRKIDEQFCQSGLFILGQGKKSVFWYWEIDFKEKVYREFHAPNLDEGMNAFEQKHPINPRSWLSTLTCRRMAGEGSRASNSTKNLPSCSGSAASAPTVNLPRPSLTIASIAAAVAASPTSPAHSSAFGTQTVESPHLFAHYEIYSLSAAMASHFTTTIPPQYRPTPPGERLALALDPSGRVFPIAADAKFIHIHDDESRGSVCPTPPESSCASSFVDEEPADVDVSLVAILDGPDGPLDSPSSSPQDDDDTSRMNNTIPSITHPDDLHVLAPDDMVLYLGSLDANSRDAVVRGAYTMLQQKQHQMSPGLHSGALSNSGWRALSDPSSHPPLHQHLQQQYLHQSQNHPSNHTHTLLCPQTTSISIQTPYRTILLPAPPPFLSTMFTTVATRSLVLGVSACASEKFVVAYEKTPIFPKGFFGFTGIDVVIQLDACPPPPPRPPAGTETGENTAVLGLWEAEFSSCCDVAEFKRTGWAESRWAECDGSYHPTGYLYAQRKRRLRGLLPERDWNGAGNGDEGEEDTDTLSMGGEERWESLRRDASRVLGYPDVGAGGEVRLGSTFLGVSTQTDRLNGQRLQSPSLLPPSPILIIPSSSRAQAEVEVHVG</sequence>